<dbReference type="EMBL" id="MDLC01000019">
    <property type="protein sequence ID" value="ODS23858.1"/>
    <property type="molecule type" value="Genomic_DNA"/>
</dbReference>
<comment type="cofactor">
    <cofactor evidence="8">
        <name>heme</name>
        <dbReference type="ChEBI" id="CHEBI:30413"/>
    </cofactor>
    <text evidence="8">Binds 1 heme group per subunit.</text>
</comment>
<dbReference type="InterPro" id="IPR009050">
    <property type="entry name" value="Globin-like_sf"/>
</dbReference>
<evidence type="ECO:0000256" key="8">
    <source>
        <dbReference type="PIRSR" id="PIRSR002030-1"/>
    </source>
</evidence>
<dbReference type="GO" id="GO:0019825">
    <property type="term" value="F:oxygen binding"/>
    <property type="evidence" value="ECO:0007669"/>
    <property type="project" value="InterPro"/>
</dbReference>
<dbReference type="CDD" id="cd00454">
    <property type="entry name" value="TrHb1_N"/>
    <property type="match status" value="1"/>
</dbReference>
<dbReference type="InterPro" id="IPR001486">
    <property type="entry name" value="Hemoglobin_trunc"/>
</dbReference>
<evidence type="ECO:0000256" key="6">
    <source>
        <dbReference type="ARBA" id="ARBA00023004"/>
    </source>
</evidence>
<evidence type="ECO:0000313" key="10">
    <source>
        <dbReference type="EMBL" id="ODS23858.1"/>
    </source>
</evidence>
<dbReference type="GO" id="GO:0020037">
    <property type="term" value="F:heme binding"/>
    <property type="evidence" value="ECO:0007669"/>
    <property type="project" value="InterPro"/>
</dbReference>
<name>A0A1D2QQI9_9GAMM</name>
<reference evidence="10 11" key="1">
    <citation type="journal article" date="2016" name="Appl. Environ. Microbiol.">
        <title>Lack of Overt Genome Reduction in the Bryostatin-Producing Bryozoan Symbiont "Candidatus Endobugula sertula".</title>
        <authorList>
            <person name="Miller I.J."/>
            <person name="Vanee N."/>
            <person name="Fong S.S."/>
            <person name="Lim-Fong G.E."/>
            <person name="Kwan J.C."/>
        </authorList>
    </citation>
    <scope>NUCLEOTIDE SEQUENCE [LARGE SCALE GENOMIC DNA]</scope>
    <source>
        <strain evidence="10">AB1-4</strain>
    </source>
</reference>
<dbReference type="PROSITE" id="PS01213">
    <property type="entry name" value="GLOBIN_FAM_2"/>
    <property type="match status" value="1"/>
</dbReference>
<keyword evidence="3 7" id="KW-0349">Heme</keyword>
<comment type="similarity">
    <text evidence="1 7">Belongs to the truncated hemoglobin family. Group I subfamily.</text>
</comment>
<evidence type="ECO:0000256" key="9">
    <source>
        <dbReference type="PIRSR" id="PIRSR601486-1"/>
    </source>
</evidence>
<evidence type="ECO:0000256" key="5">
    <source>
        <dbReference type="ARBA" id="ARBA00022723"/>
    </source>
</evidence>
<feature type="binding site" description="distal binding residue" evidence="9">
    <location>
        <position position="69"/>
    </location>
    <ligand>
        <name>heme</name>
        <dbReference type="ChEBI" id="CHEBI:30413"/>
    </ligand>
    <ligandPart>
        <name>Fe</name>
        <dbReference type="ChEBI" id="CHEBI:18248"/>
    </ligandPart>
</feature>
<dbReference type="InterPro" id="IPR019795">
    <property type="entry name" value="Globin_bac-like_CS"/>
</dbReference>
<keyword evidence="2 7" id="KW-0813">Transport</keyword>
<keyword evidence="5 7" id="KW-0479">Metal-binding</keyword>
<dbReference type="GO" id="GO:0046872">
    <property type="term" value="F:metal ion binding"/>
    <property type="evidence" value="ECO:0007669"/>
    <property type="project" value="UniProtKB-UniRule"/>
</dbReference>
<evidence type="ECO:0000313" key="11">
    <source>
        <dbReference type="Proteomes" id="UP000242502"/>
    </source>
</evidence>
<dbReference type="Proteomes" id="UP000242502">
    <property type="component" value="Unassembled WGS sequence"/>
</dbReference>
<sequence length="117" mass="13163">MSIYERIGGKSAVDAAVELFYKKVLLDNRIRHFFDSIDMARQIQSQKSFLTLAFGGPNEYSGKDIREAHQHMELTEEHFGAVAECLVSTLEELSVPQDLIDDVVAVAYSVKNDVLNQ</sequence>
<dbReference type="AlphaFoldDB" id="A0A1D2QQI9"/>
<feature type="binding site" description="proximal binding residue" evidence="8">
    <location>
        <position position="69"/>
    </location>
    <ligand>
        <name>heme</name>
        <dbReference type="ChEBI" id="CHEBI:30413"/>
    </ligand>
    <ligandPart>
        <name>Fe</name>
        <dbReference type="ChEBI" id="CHEBI:18248"/>
    </ligandPart>
</feature>
<organism evidence="10 11">
    <name type="scientific">Candidatus Endobugula sertula</name>
    <name type="common">Bugula neritina bacterial symbiont</name>
    <dbReference type="NCBI Taxonomy" id="62101"/>
    <lineage>
        <taxon>Bacteria</taxon>
        <taxon>Pseudomonadati</taxon>
        <taxon>Pseudomonadota</taxon>
        <taxon>Gammaproteobacteria</taxon>
        <taxon>Cellvibrionales</taxon>
        <taxon>Cellvibrionaceae</taxon>
        <taxon>Candidatus Endobugula</taxon>
    </lineage>
</organism>
<dbReference type="STRING" id="62101.AB835_06865"/>
<accession>A0A1D2QQI9</accession>
<evidence type="ECO:0000256" key="1">
    <source>
        <dbReference type="ARBA" id="ARBA00009660"/>
    </source>
</evidence>
<protein>
    <recommendedName>
        <fullName evidence="7">Group 1 truncated hemoglobin</fullName>
    </recommendedName>
</protein>
<dbReference type="Gene3D" id="1.10.490.10">
    <property type="entry name" value="Globins"/>
    <property type="match status" value="1"/>
</dbReference>
<dbReference type="SUPFAM" id="SSF46458">
    <property type="entry name" value="Globin-like"/>
    <property type="match status" value="1"/>
</dbReference>
<evidence type="ECO:0000256" key="2">
    <source>
        <dbReference type="ARBA" id="ARBA00022448"/>
    </source>
</evidence>
<dbReference type="InterPro" id="IPR012292">
    <property type="entry name" value="Globin/Proto"/>
</dbReference>
<dbReference type="PIRSF" id="PIRSF002030">
    <property type="entry name" value="Globin_Protozoa/Cyanobacteria"/>
    <property type="match status" value="1"/>
</dbReference>
<evidence type="ECO:0000256" key="3">
    <source>
        <dbReference type="ARBA" id="ARBA00022617"/>
    </source>
</evidence>
<proteinExistence type="inferred from homology"/>
<dbReference type="Pfam" id="PF01152">
    <property type="entry name" value="Bac_globin"/>
    <property type="match status" value="1"/>
</dbReference>
<evidence type="ECO:0000256" key="7">
    <source>
        <dbReference type="PIRNR" id="PIRNR002030"/>
    </source>
</evidence>
<gene>
    <name evidence="10" type="ORF">AB835_06865</name>
</gene>
<dbReference type="InterPro" id="IPR016339">
    <property type="entry name" value="Hemoglobin_trunc_I"/>
</dbReference>
<evidence type="ECO:0000256" key="4">
    <source>
        <dbReference type="ARBA" id="ARBA00022621"/>
    </source>
</evidence>
<keyword evidence="4 7" id="KW-0561">Oxygen transport</keyword>
<comment type="caution">
    <text evidence="10">The sequence shown here is derived from an EMBL/GenBank/DDBJ whole genome shotgun (WGS) entry which is preliminary data.</text>
</comment>
<dbReference type="GO" id="GO:0005344">
    <property type="term" value="F:oxygen carrier activity"/>
    <property type="evidence" value="ECO:0007669"/>
    <property type="project" value="UniProtKB-UniRule"/>
</dbReference>
<keyword evidence="6 7" id="KW-0408">Iron</keyword>